<comment type="caution">
    <text evidence="1">The sequence shown here is derived from an EMBL/GenBank/DDBJ whole genome shotgun (WGS) entry which is preliminary data.</text>
</comment>
<keyword evidence="2" id="KW-1185">Reference proteome</keyword>
<dbReference type="RefSeq" id="WP_213122981.1">
    <property type="nucleotide sequence ID" value="NZ_JAGYPG010000001.1"/>
</dbReference>
<dbReference type="AlphaFoldDB" id="A0A942TBP9"/>
<reference evidence="1 2" key="1">
    <citation type="submission" date="2021-05" db="EMBL/GenBank/DDBJ databases">
        <title>Novel Bacillus species.</title>
        <authorList>
            <person name="Liu G."/>
        </authorList>
    </citation>
    <scope>NUCLEOTIDE SEQUENCE [LARGE SCALE GENOMIC DNA]</scope>
    <source>
        <strain evidence="2">FJAT-49780</strain>
    </source>
</reference>
<dbReference type="EMBL" id="JAGYPG010000001">
    <property type="protein sequence ID" value="MBS4193738.1"/>
    <property type="molecule type" value="Genomic_DNA"/>
</dbReference>
<name>A0A942TBP9_9BACI</name>
<evidence type="ECO:0000313" key="1">
    <source>
        <dbReference type="EMBL" id="MBS4193738.1"/>
    </source>
</evidence>
<accession>A0A942TBP9</accession>
<gene>
    <name evidence="1" type="ORF">KHA97_01470</name>
</gene>
<evidence type="ECO:0000313" key="2">
    <source>
        <dbReference type="Proteomes" id="UP000681414"/>
    </source>
</evidence>
<proteinExistence type="predicted"/>
<organism evidence="1 2">
    <name type="scientific">Lederbergia citri</name>
    <dbReference type="NCBI Taxonomy" id="2833580"/>
    <lineage>
        <taxon>Bacteria</taxon>
        <taxon>Bacillati</taxon>
        <taxon>Bacillota</taxon>
        <taxon>Bacilli</taxon>
        <taxon>Bacillales</taxon>
        <taxon>Bacillaceae</taxon>
        <taxon>Lederbergia</taxon>
    </lineage>
</organism>
<sequence length="72" mass="8252">MKINLKNLNVGNINHSSGVFSGENLQVGWTCYKNINEGFGSMLGNYNNSSKNRHVVQKMEYKNQKMDLEEQK</sequence>
<protein>
    <submittedName>
        <fullName evidence="1">Uncharacterized protein</fullName>
    </submittedName>
</protein>
<dbReference type="Proteomes" id="UP000681414">
    <property type="component" value="Unassembled WGS sequence"/>
</dbReference>